<reference evidence="1 2" key="1">
    <citation type="submission" date="2013-08" db="EMBL/GenBank/DDBJ databases">
        <title>Flavobacterium limnosediminis JC2902 genome sequencing.</title>
        <authorList>
            <person name="Lee K."/>
            <person name="Yi H."/>
            <person name="Park S."/>
            <person name="Chun J."/>
        </authorList>
    </citation>
    <scope>NUCLEOTIDE SEQUENCE [LARGE SCALE GENOMIC DNA]</scope>
    <source>
        <strain evidence="1 2">JC2902</strain>
    </source>
</reference>
<gene>
    <name evidence="1" type="ORF">FLJC2902T_00800</name>
</gene>
<organism evidence="1 2">
    <name type="scientific">Flavobacterium limnosediminis JC2902</name>
    <dbReference type="NCBI Taxonomy" id="1341181"/>
    <lineage>
        <taxon>Bacteria</taxon>
        <taxon>Pseudomonadati</taxon>
        <taxon>Bacteroidota</taxon>
        <taxon>Flavobacteriia</taxon>
        <taxon>Flavobacteriales</taxon>
        <taxon>Flavobacteriaceae</taxon>
        <taxon>Flavobacterium</taxon>
    </lineage>
</organism>
<protein>
    <submittedName>
        <fullName evidence="1">Uncharacterized protein</fullName>
    </submittedName>
</protein>
<dbReference type="AlphaFoldDB" id="V6ST40"/>
<evidence type="ECO:0000313" key="1">
    <source>
        <dbReference type="EMBL" id="ESU29609.1"/>
    </source>
</evidence>
<name>V6ST40_9FLAO</name>
<dbReference type="EMBL" id="AVGG01000001">
    <property type="protein sequence ID" value="ESU29609.1"/>
    <property type="molecule type" value="Genomic_DNA"/>
</dbReference>
<evidence type="ECO:0000313" key="2">
    <source>
        <dbReference type="Proteomes" id="UP000018004"/>
    </source>
</evidence>
<dbReference type="STRING" id="1341181.FLJC2902T_00800"/>
<dbReference type="Proteomes" id="UP000018004">
    <property type="component" value="Unassembled WGS sequence"/>
</dbReference>
<proteinExistence type="predicted"/>
<accession>V6ST40</accession>
<comment type="caution">
    <text evidence="1">The sequence shown here is derived from an EMBL/GenBank/DDBJ whole genome shotgun (WGS) entry which is preliminary data.</text>
</comment>
<sequence length="48" mass="5309">MLSTRTNEITSASNTHLISDDKSLDNISDCLYDDCKVATNCNTKQSLK</sequence>
<keyword evidence="2" id="KW-1185">Reference proteome</keyword>